<dbReference type="Proteomes" id="UP000078084">
    <property type="component" value="Unassembled WGS sequence"/>
</dbReference>
<dbReference type="EMBL" id="LBNE01000001">
    <property type="protein sequence ID" value="KKO73183.1"/>
    <property type="molecule type" value="Genomic_DNA"/>
</dbReference>
<proteinExistence type="predicted"/>
<dbReference type="EC" id="6.3.5.2" evidence="2"/>
<dbReference type="InterPro" id="IPR029062">
    <property type="entry name" value="Class_I_gatase-like"/>
</dbReference>
<dbReference type="PROSITE" id="PS51273">
    <property type="entry name" value="GATASE_TYPE_1"/>
    <property type="match status" value="1"/>
</dbReference>
<dbReference type="CDD" id="cd01741">
    <property type="entry name" value="GATase1_1"/>
    <property type="match status" value="1"/>
</dbReference>
<dbReference type="PANTHER" id="PTHR42695:SF5">
    <property type="entry name" value="GLUTAMINE AMIDOTRANSFERASE YLR126C-RELATED"/>
    <property type="match status" value="1"/>
</dbReference>
<dbReference type="InterPro" id="IPR044992">
    <property type="entry name" value="ChyE-like"/>
</dbReference>
<dbReference type="GO" id="GO:0005829">
    <property type="term" value="C:cytosol"/>
    <property type="evidence" value="ECO:0007669"/>
    <property type="project" value="TreeGrafter"/>
</dbReference>
<reference evidence="2 3" key="1">
    <citation type="submission" date="2015-04" db="EMBL/GenBank/DDBJ databases">
        <title>Genome sequence of Kerstersia gyiorum CG1.</title>
        <authorList>
            <person name="Greninger A.L."/>
            <person name="Kozyreva V."/>
            <person name="Chaturvedi V."/>
        </authorList>
    </citation>
    <scope>NUCLEOTIDE SEQUENCE [LARGE SCALE GENOMIC DNA]</scope>
    <source>
        <strain evidence="2 3">CG1</strain>
    </source>
</reference>
<feature type="domain" description="Glutamine amidotransferase" evidence="1">
    <location>
        <begin position="22"/>
        <end position="183"/>
    </location>
</feature>
<dbReference type="GO" id="GO:0016740">
    <property type="term" value="F:transferase activity"/>
    <property type="evidence" value="ECO:0007669"/>
    <property type="project" value="UniProtKB-KW"/>
</dbReference>
<gene>
    <name evidence="2" type="ORF">AAV32_02525</name>
</gene>
<dbReference type="PATRIC" id="fig|206506.3.peg.556"/>
<protein>
    <submittedName>
        <fullName evidence="2">Glutamine amidotransferase</fullName>
        <ecNumber evidence="2">6.3.5.2</ecNumber>
    </submittedName>
</protein>
<evidence type="ECO:0000313" key="2">
    <source>
        <dbReference type="EMBL" id="KKO73183.1"/>
    </source>
</evidence>
<dbReference type="RefSeq" id="WP_068367209.1">
    <property type="nucleotide sequence ID" value="NZ_LBNE01000001.1"/>
</dbReference>
<dbReference type="InterPro" id="IPR017926">
    <property type="entry name" value="GATASE"/>
</dbReference>
<keyword evidence="3" id="KW-1185">Reference proteome</keyword>
<name>A0A171KWB6_9BURK</name>
<sequence length="239" mass="25525">MKTVIAIRHVHFEDLGTLEPVLLSRGYAIRYVDAARDDLSLLEGEASDLLVLLGGPIGAFDELLYPCISQELALVRARLTSGRPLLGICLGAQLIARALGADVVSMGAKEIGFAPLSLTSEGENSPLAALAGVPVLHWHGDRFDIPAGAVRLAETGTCANQAFAWGSNVLALQCHLEADPRRLESWLLGHACELAQAGVDPRRLRADAQALLTRLPQAATAVFRRWLDGIATGPEREPS</sequence>
<keyword evidence="2" id="KW-0808">Transferase</keyword>
<dbReference type="GO" id="GO:0003922">
    <property type="term" value="F:GMP synthase (glutamine-hydrolyzing) activity"/>
    <property type="evidence" value="ECO:0007669"/>
    <property type="project" value="UniProtKB-EC"/>
</dbReference>
<evidence type="ECO:0000313" key="3">
    <source>
        <dbReference type="Proteomes" id="UP000078084"/>
    </source>
</evidence>
<dbReference type="NCBIfam" id="NF005458">
    <property type="entry name" value="PRK07053.1"/>
    <property type="match status" value="1"/>
</dbReference>
<evidence type="ECO:0000259" key="1">
    <source>
        <dbReference type="Pfam" id="PF00117"/>
    </source>
</evidence>
<dbReference type="SUPFAM" id="SSF52317">
    <property type="entry name" value="Class I glutamine amidotransferase-like"/>
    <property type="match status" value="1"/>
</dbReference>
<keyword evidence="2" id="KW-0436">Ligase</keyword>
<dbReference type="Gene3D" id="3.40.50.880">
    <property type="match status" value="1"/>
</dbReference>
<dbReference type="AlphaFoldDB" id="A0A171KWB6"/>
<accession>A0A171KWB6</accession>
<dbReference type="PANTHER" id="PTHR42695">
    <property type="entry name" value="GLUTAMINE AMIDOTRANSFERASE YLR126C-RELATED"/>
    <property type="match status" value="1"/>
</dbReference>
<comment type="caution">
    <text evidence="2">The sequence shown here is derived from an EMBL/GenBank/DDBJ whole genome shotgun (WGS) entry which is preliminary data.</text>
</comment>
<keyword evidence="2" id="KW-0315">Glutamine amidotransferase</keyword>
<dbReference type="Pfam" id="PF00117">
    <property type="entry name" value="GATase"/>
    <property type="match status" value="1"/>
</dbReference>
<dbReference type="STRING" id="206506.AAV32_02525"/>
<organism evidence="2 3">
    <name type="scientific">Kerstersia gyiorum</name>
    <dbReference type="NCBI Taxonomy" id="206506"/>
    <lineage>
        <taxon>Bacteria</taxon>
        <taxon>Pseudomonadati</taxon>
        <taxon>Pseudomonadota</taxon>
        <taxon>Betaproteobacteria</taxon>
        <taxon>Burkholderiales</taxon>
        <taxon>Alcaligenaceae</taxon>
        <taxon>Kerstersia</taxon>
    </lineage>
</organism>